<comment type="caution">
    <text evidence="1">The sequence shown here is derived from an EMBL/GenBank/DDBJ whole genome shotgun (WGS) entry which is preliminary data.</text>
</comment>
<sequence length="100" mass="10804">MSLPSSSAPGLPAQDYIPYKKPYSCSPACPPLYGGTLMLRHQASQREQKETTAACCTHPADLLHSGSTNPPNIYLFNLKIILPCCCCLGSYPALNVAIYK</sequence>
<keyword evidence="2" id="KW-1185">Reference proteome</keyword>
<evidence type="ECO:0000313" key="2">
    <source>
        <dbReference type="Proteomes" id="UP001469553"/>
    </source>
</evidence>
<evidence type="ECO:0000313" key="1">
    <source>
        <dbReference type="EMBL" id="MEQ2289609.1"/>
    </source>
</evidence>
<dbReference type="EMBL" id="JAHRIP010023862">
    <property type="protein sequence ID" value="MEQ2289609.1"/>
    <property type="molecule type" value="Genomic_DNA"/>
</dbReference>
<organism evidence="1 2">
    <name type="scientific">Ameca splendens</name>
    <dbReference type="NCBI Taxonomy" id="208324"/>
    <lineage>
        <taxon>Eukaryota</taxon>
        <taxon>Metazoa</taxon>
        <taxon>Chordata</taxon>
        <taxon>Craniata</taxon>
        <taxon>Vertebrata</taxon>
        <taxon>Euteleostomi</taxon>
        <taxon>Actinopterygii</taxon>
        <taxon>Neopterygii</taxon>
        <taxon>Teleostei</taxon>
        <taxon>Neoteleostei</taxon>
        <taxon>Acanthomorphata</taxon>
        <taxon>Ovalentaria</taxon>
        <taxon>Atherinomorphae</taxon>
        <taxon>Cyprinodontiformes</taxon>
        <taxon>Goodeidae</taxon>
        <taxon>Ameca</taxon>
    </lineage>
</organism>
<proteinExistence type="predicted"/>
<gene>
    <name evidence="1" type="ORF">AMECASPLE_034903</name>
</gene>
<reference evidence="1 2" key="1">
    <citation type="submission" date="2021-06" db="EMBL/GenBank/DDBJ databases">
        <authorList>
            <person name="Palmer J.M."/>
        </authorList>
    </citation>
    <scope>NUCLEOTIDE SEQUENCE [LARGE SCALE GENOMIC DNA]</scope>
    <source>
        <strain evidence="1 2">AS_MEX2019</strain>
        <tissue evidence="1">Muscle</tissue>
    </source>
</reference>
<accession>A0ABV0Y7J1</accession>
<name>A0ABV0Y7J1_9TELE</name>
<dbReference type="Proteomes" id="UP001469553">
    <property type="component" value="Unassembled WGS sequence"/>
</dbReference>
<protein>
    <submittedName>
        <fullName evidence="1">Uncharacterized protein</fullName>
    </submittedName>
</protein>